<reference evidence="1" key="1">
    <citation type="journal article" date="2014" name="Front. Microbiol.">
        <title>High frequency of phylogenetically diverse reductive dehalogenase-homologous genes in deep subseafloor sedimentary metagenomes.</title>
        <authorList>
            <person name="Kawai M."/>
            <person name="Futagami T."/>
            <person name="Toyoda A."/>
            <person name="Takaki Y."/>
            <person name="Nishi S."/>
            <person name="Hori S."/>
            <person name="Arai W."/>
            <person name="Tsubouchi T."/>
            <person name="Morono Y."/>
            <person name="Uchiyama I."/>
            <person name="Ito T."/>
            <person name="Fujiyama A."/>
            <person name="Inagaki F."/>
            <person name="Takami H."/>
        </authorList>
    </citation>
    <scope>NUCLEOTIDE SEQUENCE</scope>
    <source>
        <strain evidence="1">Expedition CK06-06</strain>
    </source>
</reference>
<dbReference type="AlphaFoldDB" id="X1DGH6"/>
<dbReference type="EMBL" id="BART01028968">
    <property type="protein sequence ID" value="GAG95511.1"/>
    <property type="molecule type" value="Genomic_DNA"/>
</dbReference>
<protein>
    <submittedName>
        <fullName evidence="1">Uncharacterized protein</fullName>
    </submittedName>
</protein>
<sequence length="105" mass="12699">PVSDEIWATYIDRWVKVGAFNVHQNRRQYGPDKPFEGGRWIADKQDKDGTVWLDVDFGHDHTYNQAVIYTNRYWKRVREFELHFGLMFCSCYPYRDHAEKHDDDK</sequence>
<name>X1DGH6_9ZZZZ</name>
<accession>X1DGH6</accession>
<organism evidence="1">
    <name type="scientific">marine sediment metagenome</name>
    <dbReference type="NCBI Taxonomy" id="412755"/>
    <lineage>
        <taxon>unclassified sequences</taxon>
        <taxon>metagenomes</taxon>
        <taxon>ecological metagenomes</taxon>
    </lineage>
</organism>
<comment type="caution">
    <text evidence="1">The sequence shown here is derived from an EMBL/GenBank/DDBJ whole genome shotgun (WGS) entry which is preliminary data.</text>
</comment>
<proteinExistence type="predicted"/>
<evidence type="ECO:0000313" key="1">
    <source>
        <dbReference type="EMBL" id="GAG95511.1"/>
    </source>
</evidence>
<feature type="non-terminal residue" evidence="1">
    <location>
        <position position="1"/>
    </location>
</feature>
<gene>
    <name evidence="1" type="ORF">S01H4_50949</name>
</gene>